<dbReference type="Pfam" id="PF01569">
    <property type="entry name" value="PAP2"/>
    <property type="match status" value="1"/>
</dbReference>
<protein>
    <recommendedName>
        <fullName evidence="3">Phosphatidic acid phosphatase type 2/haloperoxidase domain-containing protein</fullName>
    </recommendedName>
</protein>
<keyword evidence="5" id="KW-1185">Reference proteome</keyword>
<feature type="transmembrane region" description="Helical" evidence="2">
    <location>
        <begin position="253"/>
        <end position="270"/>
    </location>
</feature>
<feature type="transmembrane region" description="Helical" evidence="2">
    <location>
        <begin position="304"/>
        <end position="323"/>
    </location>
</feature>
<keyword evidence="2" id="KW-0472">Membrane</keyword>
<dbReference type="Gene3D" id="1.20.144.10">
    <property type="entry name" value="Phosphatidic acid phosphatase type 2/haloperoxidase"/>
    <property type="match status" value="1"/>
</dbReference>
<evidence type="ECO:0000259" key="3">
    <source>
        <dbReference type="Pfam" id="PF01569"/>
    </source>
</evidence>
<name>A0A2U2RKL4_9MICO</name>
<organism evidence="4 5">
    <name type="scientific">Brachybacterium endophyticum</name>
    <dbReference type="NCBI Taxonomy" id="2182385"/>
    <lineage>
        <taxon>Bacteria</taxon>
        <taxon>Bacillati</taxon>
        <taxon>Actinomycetota</taxon>
        <taxon>Actinomycetes</taxon>
        <taxon>Micrococcales</taxon>
        <taxon>Dermabacteraceae</taxon>
        <taxon>Brachybacterium</taxon>
    </lineage>
</organism>
<dbReference type="InterPro" id="IPR036938">
    <property type="entry name" value="PAP2/HPO_sf"/>
</dbReference>
<keyword evidence="2" id="KW-0812">Transmembrane</keyword>
<gene>
    <name evidence="4" type="ORF">DEO23_05215</name>
</gene>
<dbReference type="InterPro" id="IPR000326">
    <property type="entry name" value="PAP2/HPO"/>
</dbReference>
<feature type="domain" description="Phosphatidic acid phosphatase type 2/haloperoxidase" evidence="3">
    <location>
        <begin position="246"/>
        <end position="316"/>
    </location>
</feature>
<feature type="compositionally biased region" description="Polar residues" evidence="1">
    <location>
        <begin position="52"/>
        <end position="62"/>
    </location>
</feature>
<evidence type="ECO:0000256" key="2">
    <source>
        <dbReference type="SAM" id="Phobius"/>
    </source>
</evidence>
<dbReference type="AlphaFoldDB" id="A0A2U2RKL4"/>
<keyword evidence="2" id="KW-1133">Transmembrane helix</keyword>
<feature type="region of interest" description="Disordered" evidence="1">
    <location>
        <begin position="322"/>
        <end position="341"/>
    </location>
</feature>
<dbReference type="Proteomes" id="UP000245590">
    <property type="component" value="Unassembled WGS sequence"/>
</dbReference>
<feature type="transmembrane region" description="Helical" evidence="2">
    <location>
        <begin position="277"/>
        <end position="298"/>
    </location>
</feature>
<accession>A0A2U2RKL4</accession>
<feature type="region of interest" description="Disordered" evidence="1">
    <location>
        <begin position="32"/>
        <end position="62"/>
    </location>
</feature>
<feature type="compositionally biased region" description="Low complexity" evidence="1">
    <location>
        <begin position="121"/>
        <end position="131"/>
    </location>
</feature>
<dbReference type="OrthoDB" id="3240395at2"/>
<feature type="transmembrane region" description="Helical" evidence="2">
    <location>
        <begin position="215"/>
        <end position="233"/>
    </location>
</feature>
<evidence type="ECO:0000313" key="4">
    <source>
        <dbReference type="EMBL" id="PWH06376.1"/>
    </source>
</evidence>
<feature type="transmembrane region" description="Helical" evidence="2">
    <location>
        <begin position="186"/>
        <end position="208"/>
    </location>
</feature>
<dbReference type="EMBL" id="QFKX01000002">
    <property type="protein sequence ID" value="PWH06376.1"/>
    <property type="molecule type" value="Genomic_DNA"/>
</dbReference>
<dbReference type="SUPFAM" id="SSF48317">
    <property type="entry name" value="Acid phosphatase/Vanadium-dependent haloperoxidase"/>
    <property type="match status" value="1"/>
</dbReference>
<feature type="region of interest" description="Disordered" evidence="1">
    <location>
        <begin position="109"/>
        <end position="132"/>
    </location>
</feature>
<sequence>MPNSPRSTSSRSTAPVAAERFTLDRAGRRSVLIGRRNRSSVNTPRPSRHWLSVNTPRPSRHSTVNFPLSTKVVGAERYDALTCRCSLRRSCARCHRPLETARPRCNDRGVLTKDQDRQTSPAALPRGGARARPLEEDRRHMIVRALIAATSIAMFFVVYLLSGWYGPTERLDLAILRMLEIHGTPVLLWAVSVPSLMLCSIVVVLIAVRRNKAMLGVRAFAILAACNVLGQVLKDFVLERDAIATSQGNSFPSGHMIAFASVALALWIVLPHVMRGVYTVVASLLLSVVAFELVHYGWHRPSDVIGSMLLVTAVGAIGGAASASRERHREEEPQPILPPGA</sequence>
<reference evidence="4 5" key="1">
    <citation type="submission" date="2018-05" db="EMBL/GenBank/DDBJ databases">
        <title>Brachybacterium sp. M1HQ-2T, whole genome shotgun sequence.</title>
        <authorList>
            <person name="Tuo L."/>
        </authorList>
    </citation>
    <scope>NUCLEOTIDE SEQUENCE [LARGE SCALE GENOMIC DNA]</scope>
    <source>
        <strain evidence="4 5">M1HQ-2</strain>
    </source>
</reference>
<evidence type="ECO:0000256" key="1">
    <source>
        <dbReference type="SAM" id="MobiDB-lite"/>
    </source>
</evidence>
<evidence type="ECO:0000313" key="5">
    <source>
        <dbReference type="Proteomes" id="UP000245590"/>
    </source>
</evidence>
<feature type="transmembrane region" description="Helical" evidence="2">
    <location>
        <begin position="142"/>
        <end position="166"/>
    </location>
</feature>
<proteinExistence type="predicted"/>
<comment type="caution">
    <text evidence="4">The sequence shown here is derived from an EMBL/GenBank/DDBJ whole genome shotgun (WGS) entry which is preliminary data.</text>
</comment>